<dbReference type="SUPFAM" id="SSF101960">
    <property type="entry name" value="Stabilizer of iron transporter SufD"/>
    <property type="match status" value="1"/>
</dbReference>
<organism evidence="3 4">
    <name type="scientific">Methanomethylophilus alvi</name>
    <dbReference type="NCBI Taxonomy" id="1291540"/>
    <lineage>
        <taxon>Archaea</taxon>
        <taxon>Methanobacteriati</taxon>
        <taxon>Thermoplasmatota</taxon>
        <taxon>Thermoplasmata</taxon>
        <taxon>Methanomassiliicoccales</taxon>
        <taxon>Methanomethylophilaceae</taxon>
        <taxon>Methanomethylophilus</taxon>
    </lineage>
</organism>
<evidence type="ECO:0000313" key="4">
    <source>
        <dbReference type="Proteomes" id="UP000273278"/>
    </source>
</evidence>
<reference evidence="3 4" key="1">
    <citation type="submission" date="2016-10" db="EMBL/GenBank/DDBJ databases">
        <title>Complete genome of the TMA-utilizing, human hosted archaeon Methanomethylophilus alvus Gen. nov, sp. nov., strain Mx-05, derived from a pure culture.</title>
        <authorList>
            <person name="Brugere J.-F."/>
            <person name="Ben Hania W."/>
            <person name="Chaudhary P.P."/>
            <person name="Gaci N."/>
            <person name="Borrel G."/>
            <person name="Cao Van Tuat L."/>
            <person name="Fardeau M.-L."/>
            <person name="Harris H.M.B."/>
            <person name="O'Toole P.W."/>
            <person name="Ollivier B."/>
        </authorList>
    </citation>
    <scope>NUCLEOTIDE SEQUENCE [LARGE SCALE GENOMIC DNA]</scope>
    <source>
        <strain evidence="3 4">Mx-05</strain>
    </source>
</reference>
<comment type="similarity">
    <text evidence="1">Belongs to the iron-sulfur cluster assembly SufBD family.</text>
</comment>
<dbReference type="InterPro" id="IPR000825">
    <property type="entry name" value="SUF_FeS_clus_asmbl_SufBD_core"/>
</dbReference>
<dbReference type="EMBL" id="CP017686">
    <property type="protein sequence ID" value="AYQ55100.1"/>
    <property type="molecule type" value="Genomic_DNA"/>
</dbReference>
<evidence type="ECO:0000259" key="2">
    <source>
        <dbReference type="Pfam" id="PF01458"/>
    </source>
</evidence>
<dbReference type="GO" id="GO:0016226">
    <property type="term" value="P:iron-sulfur cluster assembly"/>
    <property type="evidence" value="ECO:0007669"/>
    <property type="project" value="InterPro"/>
</dbReference>
<evidence type="ECO:0000256" key="1">
    <source>
        <dbReference type="ARBA" id="ARBA00043967"/>
    </source>
</evidence>
<dbReference type="PANTHER" id="PTHR30508:SF1">
    <property type="entry name" value="UPF0051 PROTEIN ABCI8, CHLOROPLASTIC-RELATED"/>
    <property type="match status" value="1"/>
</dbReference>
<sequence length="405" mass="44430">MSRINEEEVRKALGKKAAYGDDIDMEKYDEGEKDVEQIESLEDTPDDLQKKMINVGVDTDDSEKDGTILFINNAMSHCSNKAQDGLIIMSTQKAMETYSWVKDYYWNAMDPAKDKYTAKTYEEKSDGYFIYVKPGHHLKFPVQTCMMLGQDKSVQNLHNIIVVDDDASCDMITGCTTVHSANDALHVGVSEMYIGENSSLSFTMIHSWNNETAVRPRTNVVMKKNARYVNNYVVLDPVGTIQSFPNAYLNGEGASCSFNTMCIAHENSNIDTGGCAILNAPNTGAEILSRNISYGGRMIARGRLIGNAPGAKAHLECKSIILKDGGMTQAIPELEASCADVEMTHEAAVGKIAQEQIEYLMSRGLTEDEAVSMIVRGFLVGGIKGLPANLQKEIDAAIEKASEGD</sequence>
<name>A0A3G3IGX5_9ARCH</name>
<dbReference type="AlphaFoldDB" id="A0A3G3IGX5"/>
<evidence type="ECO:0000313" key="3">
    <source>
        <dbReference type="EMBL" id="AYQ55100.1"/>
    </source>
</evidence>
<protein>
    <recommendedName>
        <fullName evidence="2">SUF system FeS cluster assembly SufBD core domain-containing protein</fullName>
    </recommendedName>
</protein>
<dbReference type="RefSeq" id="WP_015504841.1">
    <property type="nucleotide sequence ID" value="NZ_CAYARL010000030.1"/>
</dbReference>
<dbReference type="OMA" id="AKLTFTM"/>
<dbReference type="GeneID" id="41321739"/>
<accession>A0A3G3IGX5</accession>
<dbReference type="Proteomes" id="UP000273278">
    <property type="component" value="Chromosome"/>
</dbReference>
<dbReference type="InterPro" id="IPR055346">
    <property type="entry name" value="Fe-S_cluster_assembly_SufBD"/>
</dbReference>
<dbReference type="Pfam" id="PF01458">
    <property type="entry name" value="SUFBD_core"/>
    <property type="match status" value="1"/>
</dbReference>
<dbReference type="InterPro" id="IPR037284">
    <property type="entry name" value="SUF_FeS_clus_asmbl_SufBD_sf"/>
</dbReference>
<proteinExistence type="inferred from homology"/>
<feature type="domain" description="SUF system FeS cluster assembly SufBD core" evidence="2">
    <location>
        <begin position="150"/>
        <end position="378"/>
    </location>
</feature>
<dbReference type="PANTHER" id="PTHR30508">
    <property type="entry name" value="FES CLUSTER ASSEMBLY PROTEIN SUF"/>
    <property type="match status" value="1"/>
</dbReference>
<gene>
    <name evidence="3" type="ORF">BKD89_04690</name>
</gene>